<sequence length="171" mass="18350">MPATPEDLIAFLETLGIATTTVEHAALHTVEDSKALRGEISGGHTKNLFLKDRKGALFLVVAEEDARIDLKRIHEIIGASGKVSFGSAELLVEAWGVQPGAVTPFGAINDREGRVSVVLDEALMRHGVLNHHPLVNTRTTSIRREDLVAFLRATGHEPKILAVSAGAAEHV</sequence>
<evidence type="ECO:0000259" key="2">
    <source>
        <dbReference type="Pfam" id="PF04073"/>
    </source>
</evidence>
<accession>A0ABU0JCL1</accession>
<comment type="caution">
    <text evidence="3">The sequence shown here is derived from an EMBL/GenBank/DDBJ whole genome shotgun (WGS) entry which is preliminary data.</text>
</comment>
<proteinExistence type="inferred from homology"/>
<evidence type="ECO:0000313" key="3">
    <source>
        <dbReference type="EMBL" id="MDQ0471241.1"/>
    </source>
</evidence>
<reference evidence="3 4" key="1">
    <citation type="submission" date="2023-07" db="EMBL/GenBank/DDBJ databases">
        <title>Genomic Encyclopedia of Type Strains, Phase IV (KMG-IV): sequencing the most valuable type-strain genomes for metagenomic binning, comparative biology and taxonomic classification.</title>
        <authorList>
            <person name="Goeker M."/>
        </authorList>
    </citation>
    <scope>NUCLEOTIDE SEQUENCE [LARGE SCALE GENOMIC DNA]</scope>
    <source>
        <strain evidence="3 4">DSM 19619</strain>
    </source>
</reference>
<dbReference type="InterPro" id="IPR007214">
    <property type="entry name" value="YbaK/aa-tRNA-synth-assoc-dom"/>
</dbReference>
<dbReference type="PANTHER" id="PTHR31423">
    <property type="entry name" value="YBAK DOMAIN-CONTAINING PROTEIN"/>
    <property type="match status" value="1"/>
</dbReference>
<dbReference type="CDD" id="cd04335">
    <property type="entry name" value="PrdX_deacylase"/>
    <property type="match status" value="1"/>
</dbReference>
<dbReference type="PANTHER" id="PTHR31423:SF3">
    <property type="entry name" value="PROLYL-TRNA SYNTHETASE ASSOCIATED DOMAIN-CONTAINING PROTEIN 1-RELATED"/>
    <property type="match status" value="1"/>
</dbReference>
<comment type="similarity">
    <text evidence="1">Belongs to the PRORSD1 family.</text>
</comment>
<protein>
    <submittedName>
        <fullName evidence="3">Ala-tRNA(Pro) deacylase</fullName>
        <ecNumber evidence="3">3.1.1.-</ecNumber>
    </submittedName>
</protein>
<keyword evidence="4" id="KW-1185">Reference proteome</keyword>
<name>A0ABU0JCL1_9HYPH</name>
<dbReference type="RefSeq" id="WP_307276027.1">
    <property type="nucleotide sequence ID" value="NZ_JAUSVX010000008.1"/>
</dbReference>
<dbReference type="GO" id="GO:0016787">
    <property type="term" value="F:hydrolase activity"/>
    <property type="evidence" value="ECO:0007669"/>
    <property type="project" value="UniProtKB-KW"/>
</dbReference>
<evidence type="ECO:0000313" key="4">
    <source>
        <dbReference type="Proteomes" id="UP001242480"/>
    </source>
</evidence>
<feature type="domain" description="YbaK/aminoacyl-tRNA synthetase-associated" evidence="2">
    <location>
        <begin position="24"/>
        <end position="149"/>
    </location>
</feature>
<dbReference type="Pfam" id="PF04073">
    <property type="entry name" value="tRNA_edit"/>
    <property type="match status" value="1"/>
</dbReference>
<dbReference type="InterPro" id="IPR040285">
    <property type="entry name" value="ProX/PRXD1"/>
</dbReference>
<dbReference type="SUPFAM" id="SSF55826">
    <property type="entry name" value="YbaK/ProRS associated domain"/>
    <property type="match status" value="1"/>
</dbReference>
<dbReference type="Gene3D" id="3.90.960.10">
    <property type="entry name" value="YbaK/aminoacyl-tRNA synthetase-associated domain"/>
    <property type="match status" value="1"/>
</dbReference>
<keyword evidence="3" id="KW-0378">Hydrolase</keyword>
<dbReference type="EMBL" id="JAUSVX010000008">
    <property type="protein sequence ID" value="MDQ0471241.1"/>
    <property type="molecule type" value="Genomic_DNA"/>
</dbReference>
<dbReference type="Proteomes" id="UP001242480">
    <property type="component" value="Unassembled WGS sequence"/>
</dbReference>
<dbReference type="InterPro" id="IPR036754">
    <property type="entry name" value="YbaK/aa-tRNA-synt-asso_dom_sf"/>
</dbReference>
<evidence type="ECO:0000256" key="1">
    <source>
        <dbReference type="ARBA" id="ARBA00010201"/>
    </source>
</evidence>
<dbReference type="EC" id="3.1.1.-" evidence="3"/>
<organism evidence="3 4">
    <name type="scientific">Labrys wisconsinensis</name>
    <dbReference type="NCBI Taxonomy" id="425677"/>
    <lineage>
        <taxon>Bacteria</taxon>
        <taxon>Pseudomonadati</taxon>
        <taxon>Pseudomonadota</taxon>
        <taxon>Alphaproteobacteria</taxon>
        <taxon>Hyphomicrobiales</taxon>
        <taxon>Xanthobacteraceae</taxon>
        <taxon>Labrys</taxon>
    </lineage>
</organism>
<gene>
    <name evidence="3" type="ORF">QO011_004264</name>
</gene>